<dbReference type="Gene3D" id="1.10.10.60">
    <property type="entry name" value="Homeodomain-like"/>
    <property type="match status" value="2"/>
</dbReference>
<proteinExistence type="predicted"/>
<dbReference type="InterPro" id="IPR009057">
    <property type="entry name" value="Homeodomain-like_sf"/>
</dbReference>
<keyword evidence="3" id="KW-0010">Activator</keyword>
<feature type="domain" description="HTH araC/xylS-type" evidence="5">
    <location>
        <begin position="218"/>
        <end position="316"/>
    </location>
</feature>
<name>A0A7X0PAG3_9BURK</name>
<dbReference type="SUPFAM" id="SSF46689">
    <property type="entry name" value="Homeodomain-like"/>
    <property type="match status" value="2"/>
</dbReference>
<dbReference type="SMART" id="SM00342">
    <property type="entry name" value="HTH_ARAC"/>
    <property type="match status" value="1"/>
</dbReference>
<dbReference type="GO" id="GO:0003700">
    <property type="term" value="F:DNA-binding transcription factor activity"/>
    <property type="evidence" value="ECO:0007669"/>
    <property type="project" value="InterPro"/>
</dbReference>
<sequence length="323" mass="34768">MDIQVEAASASSDPLGRALHLLRMTGVIYSYSYLHPPLGIALPPLPGCFMFHAVTAGECWLRVPGAEPVLLRAGDFALVPRGEGHDLLSTATSRADDFFDLPRVQLGGRFEILRHGEGSAPVSMVCGAVRFDDVLARRLVHALPRQIVLGGQSLGPSNWLAPILALLQEEVQHLRPGGEAVATRLADVLVLQAIRTWLQNDPGARTGWLGALQDAQLGPALVLMHEQPGTPWTLASLASAVAMSRSAFAARFAASVGMPVMQYLTLWRMALAQSRLQEGQVRLAELADSLGYQSEAAFSRAYKRWSGRSPGSERRVEPAAALA</sequence>
<dbReference type="SUPFAM" id="SSF51215">
    <property type="entry name" value="Regulatory protein AraC"/>
    <property type="match status" value="1"/>
</dbReference>
<dbReference type="Proteomes" id="UP000575083">
    <property type="component" value="Unassembled WGS sequence"/>
</dbReference>
<accession>A0A7X0PAG3</accession>
<evidence type="ECO:0000256" key="1">
    <source>
        <dbReference type="ARBA" id="ARBA00023015"/>
    </source>
</evidence>
<evidence type="ECO:0000313" key="7">
    <source>
        <dbReference type="Proteomes" id="UP000575083"/>
    </source>
</evidence>
<keyword evidence="7" id="KW-1185">Reference proteome</keyword>
<organism evidence="6 7">
    <name type="scientific">Acidovorax soli</name>
    <dbReference type="NCBI Taxonomy" id="592050"/>
    <lineage>
        <taxon>Bacteria</taxon>
        <taxon>Pseudomonadati</taxon>
        <taxon>Pseudomonadota</taxon>
        <taxon>Betaproteobacteria</taxon>
        <taxon>Burkholderiales</taxon>
        <taxon>Comamonadaceae</taxon>
        <taxon>Acidovorax</taxon>
    </lineage>
</organism>
<dbReference type="GO" id="GO:0043565">
    <property type="term" value="F:sequence-specific DNA binding"/>
    <property type="evidence" value="ECO:0007669"/>
    <property type="project" value="InterPro"/>
</dbReference>
<dbReference type="InterPro" id="IPR050204">
    <property type="entry name" value="AraC_XylS_family_regulators"/>
</dbReference>
<dbReference type="Pfam" id="PF12852">
    <property type="entry name" value="Cupin_6"/>
    <property type="match status" value="1"/>
</dbReference>
<gene>
    <name evidence="6" type="ORF">HNP48_000954</name>
</gene>
<evidence type="ECO:0000256" key="2">
    <source>
        <dbReference type="ARBA" id="ARBA00023125"/>
    </source>
</evidence>
<dbReference type="PANTHER" id="PTHR46796:SF7">
    <property type="entry name" value="ARAC FAMILY TRANSCRIPTIONAL REGULATOR"/>
    <property type="match status" value="1"/>
</dbReference>
<evidence type="ECO:0000259" key="5">
    <source>
        <dbReference type="PROSITE" id="PS01124"/>
    </source>
</evidence>
<dbReference type="RefSeq" id="WP_184855742.1">
    <property type="nucleotide sequence ID" value="NZ_JACHLK010000002.1"/>
</dbReference>
<dbReference type="PANTHER" id="PTHR46796">
    <property type="entry name" value="HTH-TYPE TRANSCRIPTIONAL ACTIVATOR RHAS-RELATED"/>
    <property type="match status" value="1"/>
</dbReference>
<keyword evidence="4" id="KW-0804">Transcription</keyword>
<evidence type="ECO:0000256" key="4">
    <source>
        <dbReference type="ARBA" id="ARBA00023163"/>
    </source>
</evidence>
<keyword evidence="1" id="KW-0805">Transcription regulation</keyword>
<evidence type="ECO:0000256" key="3">
    <source>
        <dbReference type="ARBA" id="ARBA00023159"/>
    </source>
</evidence>
<comment type="caution">
    <text evidence="6">The sequence shown here is derived from an EMBL/GenBank/DDBJ whole genome shotgun (WGS) entry which is preliminary data.</text>
</comment>
<dbReference type="Pfam" id="PF12833">
    <property type="entry name" value="HTH_18"/>
    <property type="match status" value="1"/>
</dbReference>
<evidence type="ECO:0000313" key="6">
    <source>
        <dbReference type="EMBL" id="MBB6558290.1"/>
    </source>
</evidence>
<dbReference type="InterPro" id="IPR037923">
    <property type="entry name" value="HTH-like"/>
</dbReference>
<dbReference type="AlphaFoldDB" id="A0A7X0PAG3"/>
<dbReference type="InterPro" id="IPR018060">
    <property type="entry name" value="HTH_AraC"/>
</dbReference>
<dbReference type="PROSITE" id="PS01124">
    <property type="entry name" value="HTH_ARAC_FAMILY_2"/>
    <property type="match status" value="1"/>
</dbReference>
<dbReference type="InterPro" id="IPR032783">
    <property type="entry name" value="AraC_lig"/>
</dbReference>
<dbReference type="InterPro" id="IPR018062">
    <property type="entry name" value="HTH_AraC-typ_CS"/>
</dbReference>
<dbReference type="EMBL" id="JACHLK010000002">
    <property type="protein sequence ID" value="MBB6558290.1"/>
    <property type="molecule type" value="Genomic_DNA"/>
</dbReference>
<dbReference type="PROSITE" id="PS00041">
    <property type="entry name" value="HTH_ARAC_FAMILY_1"/>
    <property type="match status" value="1"/>
</dbReference>
<keyword evidence="2 6" id="KW-0238">DNA-binding</keyword>
<protein>
    <submittedName>
        <fullName evidence="6">AraC-like DNA-binding protein</fullName>
    </submittedName>
</protein>
<reference evidence="6 7" key="1">
    <citation type="submission" date="2020-08" db="EMBL/GenBank/DDBJ databases">
        <title>Functional genomics of gut bacteria from endangered species of beetles.</title>
        <authorList>
            <person name="Carlos-Shanley C."/>
        </authorList>
    </citation>
    <scope>NUCLEOTIDE SEQUENCE [LARGE SCALE GENOMIC DNA]</scope>
    <source>
        <strain evidence="6 7">S00198</strain>
    </source>
</reference>